<keyword evidence="1" id="KW-1133">Transmembrane helix</keyword>
<protein>
    <submittedName>
        <fullName evidence="2">Uncharacterized protein</fullName>
    </submittedName>
</protein>
<gene>
    <name evidence="2" type="ORF">SAMN04488109_4398</name>
</gene>
<dbReference type="Proteomes" id="UP000184212">
    <property type="component" value="Unassembled WGS sequence"/>
</dbReference>
<evidence type="ECO:0000313" key="2">
    <source>
        <dbReference type="EMBL" id="SHH56722.1"/>
    </source>
</evidence>
<keyword evidence="3" id="KW-1185">Reference proteome</keyword>
<organism evidence="2 3">
    <name type="scientific">Chryseolinea serpens</name>
    <dbReference type="NCBI Taxonomy" id="947013"/>
    <lineage>
        <taxon>Bacteria</taxon>
        <taxon>Pseudomonadati</taxon>
        <taxon>Bacteroidota</taxon>
        <taxon>Cytophagia</taxon>
        <taxon>Cytophagales</taxon>
        <taxon>Fulvivirgaceae</taxon>
        <taxon>Chryseolinea</taxon>
    </lineage>
</organism>
<dbReference type="AlphaFoldDB" id="A0A1M5U118"/>
<accession>A0A1M5U118</accession>
<dbReference type="RefSeq" id="WP_073138249.1">
    <property type="nucleotide sequence ID" value="NZ_FQWQ01000003.1"/>
</dbReference>
<reference evidence="2 3" key="1">
    <citation type="submission" date="2016-11" db="EMBL/GenBank/DDBJ databases">
        <authorList>
            <person name="Jaros S."/>
            <person name="Januszkiewicz K."/>
            <person name="Wedrychowicz H."/>
        </authorList>
    </citation>
    <scope>NUCLEOTIDE SEQUENCE [LARGE SCALE GENOMIC DNA]</scope>
    <source>
        <strain evidence="2 3">DSM 24574</strain>
    </source>
</reference>
<dbReference type="OrthoDB" id="1442756at2"/>
<dbReference type="EMBL" id="FQWQ01000003">
    <property type="protein sequence ID" value="SHH56722.1"/>
    <property type="molecule type" value="Genomic_DNA"/>
</dbReference>
<proteinExistence type="predicted"/>
<sequence length="181" mass="21303">MRVILTLRHWQIFLLLLAFYFAIIGLLTLTQFELPEIPENFIFSWITMTVYPLLLGLGLYKYVVSASEKAVKEFKTFIIFCSIWTVAFFCNEMLKSQIGMEDSQQEMHPPSVIVRIVALLAYLKFIQFPSRTINSIELKREAGLWEYVADSFQILCWPLCIWWIQPRINRIHDKKMKTGQA</sequence>
<keyword evidence="1" id="KW-0812">Transmembrane</keyword>
<feature type="transmembrane region" description="Helical" evidence="1">
    <location>
        <begin position="42"/>
        <end position="64"/>
    </location>
</feature>
<evidence type="ECO:0000313" key="3">
    <source>
        <dbReference type="Proteomes" id="UP000184212"/>
    </source>
</evidence>
<keyword evidence="1" id="KW-0472">Membrane</keyword>
<name>A0A1M5U118_9BACT</name>
<feature type="transmembrane region" description="Helical" evidence="1">
    <location>
        <begin position="12"/>
        <end position="30"/>
    </location>
</feature>
<evidence type="ECO:0000256" key="1">
    <source>
        <dbReference type="SAM" id="Phobius"/>
    </source>
</evidence>